<dbReference type="GO" id="GO:0006310">
    <property type="term" value="P:DNA recombination"/>
    <property type="evidence" value="ECO:0007669"/>
    <property type="project" value="UniProtKB-KW"/>
</dbReference>
<name>A0A382QKJ0_9ZZZZ</name>
<reference evidence="2" key="1">
    <citation type="submission" date="2018-05" db="EMBL/GenBank/DDBJ databases">
        <authorList>
            <person name="Lanie J.A."/>
            <person name="Ng W.-L."/>
            <person name="Kazmierczak K.M."/>
            <person name="Andrzejewski T.M."/>
            <person name="Davidsen T.M."/>
            <person name="Wayne K.J."/>
            <person name="Tettelin H."/>
            <person name="Glass J.I."/>
            <person name="Rusch D."/>
            <person name="Podicherti R."/>
            <person name="Tsui H.-C.T."/>
            <person name="Winkler M.E."/>
        </authorList>
    </citation>
    <scope>NUCLEOTIDE SEQUENCE</scope>
</reference>
<dbReference type="EMBL" id="UINC01114879">
    <property type="protein sequence ID" value="SVC85497.1"/>
    <property type="molecule type" value="Genomic_DNA"/>
</dbReference>
<sequence length="34" mass="4027">AQELARHKSIAITQRYAHLTDDDLDRGYHKIFDE</sequence>
<feature type="non-terminal residue" evidence="2">
    <location>
        <position position="1"/>
    </location>
</feature>
<organism evidence="2">
    <name type="scientific">marine metagenome</name>
    <dbReference type="NCBI Taxonomy" id="408172"/>
    <lineage>
        <taxon>unclassified sequences</taxon>
        <taxon>metagenomes</taxon>
        <taxon>ecological metagenomes</taxon>
    </lineage>
</organism>
<keyword evidence="1" id="KW-0233">DNA recombination</keyword>
<dbReference type="InterPro" id="IPR011010">
    <property type="entry name" value="DNA_brk_join_enz"/>
</dbReference>
<gene>
    <name evidence="2" type="ORF">METZ01_LOCUS338351</name>
</gene>
<accession>A0A382QKJ0</accession>
<dbReference type="GO" id="GO:0003677">
    <property type="term" value="F:DNA binding"/>
    <property type="evidence" value="ECO:0007669"/>
    <property type="project" value="InterPro"/>
</dbReference>
<dbReference type="AlphaFoldDB" id="A0A382QKJ0"/>
<proteinExistence type="predicted"/>
<dbReference type="Gene3D" id="1.10.443.10">
    <property type="entry name" value="Intergrase catalytic core"/>
    <property type="match status" value="1"/>
</dbReference>
<dbReference type="GO" id="GO:0015074">
    <property type="term" value="P:DNA integration"/>
    <property type="evidence" value="ECO:0007669"/>
    <property type="project" value="InterPro"/>
</dbReference>
<protein>
    <submittedName>
        <fullName evidence="2">Uncharacterized protein</fullName>
    </submittedName>
</protein>
<dbReference type="SUPFAM" id="SSF56349">
    <property type="entry name" value="DNA breaking-rejoining enzymes"/>
    <property type="match status" value="1"/>
</dbReference>
<evidence type="ECO:0000313" key="2">
    <source>
        <dbReference type="EMBL" id="SVC85497.1"/>
    </source>
</evidence>
<evidence type="ECO:0000256" key="1">
    <source>
        <dbReference type="ARBA" id="ARBA00023172"/>
    </source>
</evidence>
<dbReference type="InterPro" id="IPR013762">
    <property type="entry name" value="Integrase-like_cat_sf"/>
</dbReference>